<keyword evidence="3" id="KW-0862">Zinc</keyword>
<evidence type="ECO:0000256" key="3">
    <source>
        <dbReference type="HAMAP-Rule" id="MF_01820"/>
    </source>
</evidence>
<dbReference type="SUPFAM" id="SSF52540">
    <property type="entry name" value="P-loop containing nucleoside triphosphate hydrolases"/>
    <property type="match status" value="1"/>
</dbReference>
<dbReference type="Gene3D" id="2.40.50.140">
    <property type="entry name" value="Nucleic acid-binding proteins"/>
    <property type="match status" value="1"/>
</dbReference>
<feature type="domain" description="EngC GTPase" evidence="5">
    <location>
        <begin position="100"/>
        <end position="249"/>
    </location>
</feature>
<dbReference type="RefSeq" id="WP_330483650.1">
    <property type="nucleotide sequence ID" value="NZ_JAZBJZ010000035.1"/>
</dbReference>
<evidence type="ECO:0000256" key="1">
    <source>
        <dbReference type="ARBA" id="ARBA00022741"/>
    </source>
</evidence>
<dbReference type="PROSITE" id="PS51721">
    <property type="entry name" value="G_CP"/>
    <property type="match status" value="1"/>
</dbReference>
<dbReference type="NCBIfam" id="NF008932">
    <property type="entry name" value="PRK12289.1"/>
    <property type="match status" value="1"/>
</dbReference>
<dbReference type="EC" id="3.6.1.-" evidence="3"/>
<keyword evidence="8" id="KW-1185">Reference proteome</keyword>
<feature type="binding site" evidence="3">
    <location>
        <position position="281"/>
    </location>
    <ligand>
        <name>Zn(2+)</name>
        <dbReference type="ChEBI" id="CHEBI:29105"/>
    </ligand>
</feature>
<comment type="function">
    <text evidence="3">One of several proteins that assist in the late maturation steps of the functional core of the 30S ribosomal subunit. Helps release RbfA from mature subunits. May play a role in the assembly of ribosomal proteins into the subunit. Circularly permuted GTPase that catalyzes slow GTP hydrolysis, GTPase activity is stimulated by the 30S ribosomal subunit.</text>
</comment>
<dbReference type="Proteomes" id="UP001333818">
    <property type="component" value="Unassembled WGS sequence"/>
</dbReference>
<keyword evidence="3" id="KW-0694">RNA-binding</keyword>
<feature type="compositionally biased region" description="Basic and acidic residues" evidence="4">
    <location>
        <begin position="316"/>
        <end position="325"/>
    </location>
</feature>
<feature type="binding site" evidence="3">
    <location>
        <begin position="191"/>
        <end position="199"/>
    </location>
    <ligand>
        <name>GTP</name>
        <dbReference type="ChEBI" id="CHEBI:37565"/>
    </ligand>
</feature>
<keyword evidence="3" id="KW-0479">Metal-binding</keyword>
<dbReference type="GO" id="GO:0003924">
    <property type="term" value="F:GTPase activity"/>
    <property type="evidence" value="ECO:0007669"/>
    <property type="project" value="UniProtKB-UniRule"/>
</dbReference>
<dbReference type="EMBL" id="JAZBJZ010000035">
    <property type="protein sequence ID" value="MEE3717222.1"/>
    <property type="molecule type" value="Genomic_DNA"/>
</dbReference>
<dbReference type="GO" id="GO:0042274">
    <property type="term" value="P:ribosomal small subunit biogenesis"/>
    <property type="evidence" value="ECO:0007669"/>
    <property type="project" value="UniProtKB-UniRule"/>
</dbReference>
<accession>A0AAW9PT64</accession>
<dbReference type="PROSITE" id="PS50936">
    <property type="entry name" value="ENGC_GTPASE"/>
    <property type="match status" value="1"/>
</dbReference>
<dbReference type="Pfam" id="PF03193">
    <property type="entry name" value="RsgA_GTPase"/>
    <property type="match status" value="1"/>
</dbReference>
<evidence type="ECO:0000256" key="2">
    <source>
        <dbReference type="ARBA" id="ARBA00023134"/>
    </source>
</evidence>
<evidence type="ECO:0000313" key="7">
    <source>
        <dbReference type="EMBL" id="MEE3717222.1"/>
    </source>
</evidence>
<dbReference type="GO" id="GO:0005525">
    <property type="term" value="F:GTP binding"/>
    <property type="evidence" value="ECO:0007669"/>
    <property type="project" value="UniProtKB-UniRule"/>
</dbReference>
<comment type="subcellular location">
    <subcellularLocation>
        <location evidence="3">Cytoplasm</location>
    </subcellularLocation>
</comment>
<feature type="binding site" evidence="3">
    <location>
        <begin position="140"/>
        <end position="143"/>
    </location>
    <ligand>
        <name>GTP</name>
        <dbReference type="ChEBI" id="CHEBI:37565"/>
    </ligand>
</feature>
<dbReference type="PANTHER" id="PTHR32120:SF11">
    <property type="entry name" value="SMALL RIBOSOMAL SUBUNIT BIOGENESIS GTPASE RSGA 1, MITOCHONDRIAL-RELATED"/>
    <property type="match status" value="1"/>
</dbReference>
<dbReference type="GO" id="GO:0019843">
    <property type="term" value="F:rRNA binding"/>
    <property type="evidence" value="ECO:0007669"/>
    <property type="project" value="UniProtKB-KW"/>
</dbReference>
<keyword evidence="2 3" id="KW-0342">GTP-binding</keyword>
<dbReference type="GO" id="GO:0046872">
    <property type="term" value="F:metal ion binding"/>
    <property type="evidence" value="ECO:0007669"/>
    <property type="project" value="UniProtKB-KW"/>
</dbReference>
<keyword evidence="3" id="KW-0963">Cytoplasm</keyword>
<dbReference type="InterPro" id="IPR027417">
    <property type="entry name" value="P-loop_NTPase"/>
</dbReference>
<dbReference type="PANTHER" id="PTHR32120">
    <property type="entry name" value="SMALL RIBOSOMAL SUBUNIT BIOGENESIS GTPASE RSGA"/>
    <property type="match status" value="1"/>
</dbReference>
<keyword evidence="3 7" id="KW-0378">Hydrolase</keyword>
<evidence type="ECO:0000313" key="8">
    <source>
        <dbReference type="Proteomes" id="UP001333818"/>
    </source>
</evidence>
<dbReference type="InterPro" id="IPR030378">
    <property type="entry name" value="G_CP_dom"/>
</dbReference>
<comment type="subunit">
    <text evidence="3">Monomer. Associates with 30S ribosomal subunit, binds 16S rRNA.</text>
</comment>
<dbReference type="InterPro" id="IPR012340">
    <property type="entry name" value="NA-bd_OB-fold"/>
</dbReference>
<keyword evidence="1 3" id="KW-0547">Nucleotide-binding</keyword>
<keyword evidence="3" id="KW-0699">rRNA-binding</keyword>
<dbReference type="AlphaFoldDB" id="A0AAW9PT64"/>
<reference evidence="7" key="1">
    <citation type="submission" date="2024-01" db="EMBL/GenBank/DDBJ databases">
        <title>Bank of Algae and Cyanobacteria of the Azores (BACA) strain genomes.</title>
        <authorList>
            <person name="Luz R."/>
            <person name="Cordeiro R."/>
            <person name="Fonseca A."/>
            <person name="Goncalves V."/>
        </authorList>
    </citation>
    <scope>NUCLEOTIDE SEQUENCE</scope>
    <source>
        <strain evidence="7">BACA0141</strain>
    </source>
</reference>
<dbReference type="NCBIfam" id="TIGR00157">
    <property type="entry name" value="ribosome small subunit-dependent GTPase A"/>
    <property type="match status" value="1"/>
</dbReference>
<feature type="domain" description="CP-type G" evidence="6">
    <location>
        <begin position="91"/>
        <end position="251"/>
    </location>
</feature>
<comment type="cofactor">
    <cofactor evidence="3">
        <name>Zn(2+)</name>
        <dbReference type="ChEBI" id="CHEBI:29105"/>
    </cofactor>
    <text evidence="3">Binds 1 zinc ion per subunit.</text>
</comment>
<dbReference type="Gene3D" id="3.40.50.300">
    <property type="entry name" value="P-loop containing nucleotide triphosphate hydrolases"/>
    <property type="match status" value="1"/>
</dbReference>
<evidence type="ECO:0000256" key="4">
    <source>
        <dbReference type="SAM" id="MobiDB-lite"/>
    </source>
</evidence>
<dbReference type="SUPFAM" id="SSF50249">
    <property type="entry name" value="Nucleic acid-binding proteins"/>
    <property type="match status" value="1"/>
</dbReference>
<proteinExistence type="inferred from homology"/>
<feature type="binding site" evidence="3">
    <location>
        <position position="289"/>
    </location>
    <ligand>
        <name>Zn(2+)</name>
        <dbReference type="ChEBI" id="CHEBI:29105"/>
    </ligand>
</feature>
<dbReference type="GO" id="GO:0005737">
    <property type="term" value="C:cytoplasm"/>
    <property type="evidence" value="ECO:0007669"/>
    <property type="project" value="UniProtKB-SubCell"/>
</dbReference>
<name>A0AAW9PT64_9CYAN</name>
<dbReference type="InterPro" id="IPR010914">
    <property type="entry name" value="RsgA_GTPase_dom"/>
</dbReference>
<keyword evidence="3" id="KW-0690">Ribosome biogenesis</keyword>
<feature type="region of interest" description="Disordered" evidence="4">
    <location>
        <begin position="316"/>
        <end position="338"/>
    </location>
</feature>
<evidence type="ECO:0000259" key="6">
    <source>
        <dbReference type="PROSITE" id="PS51721"/>
    </source>
</evidence>
<gene>
    <name evidence="3 7" type="primary">rsgA</name>
    <name evidence="7" type="ORF">V2H45_10730</name>
</gene>
<protein>
    <recommendedName>
        <fullName evidence="3">Small ribosomal subunit biogenesis GTPase RsgA</fullName>
        <ecNumber evidence="3">3.6.1.-</ecNumber>
    </recommendedName>
</protein>
<organism evidence="7 8">
    <name type="scientific">Tumidithrix elongata BACA0141</name>
    <dbReference type="NCBI Taxonomy" id="2716417"/>
    <lineage>
        <taxon>Bacteria</taxon>
        <taxon>Bacillati</taxon>
        <taxon>Cyanobacteriota</taxon>
        <taxon>Cyanophyceae</taxon>
        <taxon>Pseudanabaenales</taxon>
        <taxon>Pseudanabaenaceae</taxon>
        <taxon>Tumidithrix</taxon>
        <taxon>Tumidithrix elongata</taxon>
    </lineage>
</organism>
<sequence length="379" mass="42519">MTTNQIENLTGTVLAVQANFYRVSLDRVNLYALAAIHGIEDSSIATKELLCTRRARLKKIGQQICVGDRVVIQEPDWQGNRGAIAEVAPRHNLLDRPPIANVDRVLLVFALADPEIELLQLSRFLVNIEASDLDILLCLNKCDLVTEAERQTWCDHMQSWGYAPIAISTYTGEGIEQLKQHLSTGVTVAAGPSGVGKSSLINFLIPELKLRVGEVSQRLGHGRHTTRHVELFPLDEQATGYLADTPGFLQPALPKTPTELAYCFPEARLRLESGTCQFNDCLHRDEPNCVVQGDWERYAHYSLFLDDVEAHYSKARDTTKTESTLKTKSGTGGQVQHEPRLITKKHRRTSRRTDLQKLDFDIENDNLNDDFGGDFDDRE</sequence>
<feature type="binding site" evidence="3">
    <location>
        <position position="276"/>
    </location>
    <ligand>
        <name>Zn(2+)</name>
        <dbReference type="ChEBI" id="CHEBI:29105"/>
    </ligand>
</feature>
<dbReference type="HAMAP" id="MF_01820">
    <property type="entry name" value="GTPase_RsgA"/>
    <property type="match status" value="1"/>
</dbReference>
<evidence type="ECO:0000259" key="5">
    <source>
        <dbReference type="PROSITE" id="PS50936"/>
    </source>
</evidence>
<comment type="caution">
    <text evidence="7">The sequence shown here is derived from an EMBL/GenBank/DDBJ whole genome shotgun (WGS) entry which is preliminary data.</text>
</comment>
<comment type="similarity">
    <text evidence="3">Belongs to the TRAFAC class YlqF/YawG GTPase family. RsgA subfamily.</text>
</comment>
<dbReference type="Gene3D" id="1.10.40.50">
    <property type="entry name" value="Probable gtpase engc, domain 3"/>
    <property type="match status" value="1"/>
</dbReference>
<dbReference type="InterPro" id="IPR004881">
    <property type="entry name" value="Ribosome_biogen_GTPase_RsgA"/>
</dbReference>
<feature type="binding site" evidence="3">
    <location>
        <position position="283"/>
    </location>
    <ligand>
        <name>Zn(2+)</name>
        <dbReference type="ChEBI" id="CHEBI:29105"/>
    </ligand>
</feature>
<dbReference type="CDD" id="cd01854">
    <property type="entry name" value="YjeQ_EngC"/>
    <property type="match status" value="1"/>
</dbReference>